<evidence type="ECO:0000256" key="6">
    <source>
        <dbReference type="ARBA" id="ARBA00022840"/>
    </source>
</evidence>
<evidence type="ECO:0000256" key="9">
    <source>
        <dbReference type="ARBA" id="ARBA00023065"/>
    </source>
</evidence>
<geneLocation type="plasmid" evidence="13">
    <name>pEM01</name>
</geneLocation>
<gene>
    <name evidence="11 12" type="primary">kdpC</name>
    <name evidence="12" type="ORF">EM595_p0422</name>
</gene>
<organism evidence="12 13">
    <name type="scientific">Duffyella gerundensis</name>
    <dbReference type="NCBI Taxonomy" id="1619313"/>
    <lineage>
        <taxon>Bacteria</taxon>
        <taxon>Pseudomonadati</taxon>
        <taxon>Pseudomonadota</taxon>
        <taxon>Gammaproteobacteria</taxon>
        <taxon>Enterobacterales</taxon>
        <taxon>Erwiniaceae</taxon>
        <taxon>Duffyella</taxon>
    </lineage>
</organism>
<keyword evidence="6 11" id="KW-0067">ATP-binding</keyword>
<evidence type="ECO:0000256" key="7">
    <source>
        <dbReference type="ARBA" id="ARBA00022958"/>
    </source>
</evidence>
<keyword evidence="2 11" id="KW-1003">Cell membrane</keyword>
<keyword evidence="3 11" id="KW-0633">Potassium transport</keyword>
<evidence type="ECO:0000256" key="8">
    <source>
        <dbReference type="ARBA" id="ARBA00022989"/>
    </source>
</evidence>
<keyword evidence="12" id="KW-0378">Hydrolase</keyword>
<dbReference type="GO" id="GO:0005886">
    <property type="term" value="C:plasma membrane"/>
    <property type="evidence" value="ECO:0007669"/>
    <property type="project" value="UniProtKB-SubCell"/>
</dbReference>
<comment type="function">
    <text evidence="11">Part of the high-affinity ATP-driven potassium transport (or Kdp) system, which catalyzes the hydrolysis of ATP coupled with the electrogenic transport of potassium into the cytoplasm. This subunit acts as a catalytic chaperone that increases the ATP-binding affinity of the ATP-hydrolyzing subunit KdpB by the formation of a transient KdpB/KdpC/ATP ternary complex.</text>
</comment>
<dbReference type="AlphaFoldDB" id="A0A0U5LC95"/>
<evidence type="ECO:0000256" key="10">
    <source>
        <dbReference type="ARBA" id="ARBA00023136"/>
    </source>
</evidence>
<accession>A0A0U5LC95</accession>
<dbReference type="PIRSF" id="PIRSF001296">
    <property type="entry name" value="K_ATPase_KdpC"/>
    <property type="match status" value="1"/>
</dbReference>
<evidence type="ECO:0000256" key="2">
    <source>
        <dbReference type="ARBA" id="ARBA00022475"/>
    </source>
</evidence>
<dbReference type="PANTHER" id="PTHR30042">
    <property type="entry name" value="POTASSIUM-TRANSPORTING ATPASE C CHAIN"/>
    <property type="match status" value="1"/>
</dbReference>
<dbReference type="Proteomes" id="UP000059419">
    <property type="component" value="Plasmid pEM01"/>
</dbReference>
<evidence type="ECO:0000256" key="3">
    <source>
        <dbReference type="ARBA" id="ARBA00022538"/>
    </source>
</evidence>
<keyword evidence="4 11" id="KW-0812">Transmembrane</keyword>
<comment type="similarity">
    <text evidence="11">Belongs to the KdpC family.</text>
</comment>
<dbReference type="GO" id="GO:0016787">
    <property type="term" value="F:hydrolase activity"/>
    <property type="evidence" value="ECO:0007669"/>
    <property type="project" value="UniProtKB-KW"/>
</dbReference>
<dbReference type="PATRIC" id="fig|1619313.3.peg.4043"/>
<dbReference type="HAMAP" id="MF_00276">
    <property type="entry name" value="KdpC"/>
    <property type="match status" value="1"/>
</dbReference>
<keyword evidence="8 11" id="KW-1133">Transmembrane helix</keyword>
<comment type="subcellular location">
    <subcellularLocation>
        <location evidence="11">Cell membrane</location>
        <topology evidence="11">Single-pass membrane protein</topology>
    </subcellularLocation>
</comment>
<reference evidence="13" key="1">
    <citation type="submission" date="2015-11" db="EMBL/GenBank/DDBJ databases">
        <authorList>
            <person name="Blom J."/>
        </authorList>
    </citation>
    <scope>NUCLEOTIDE SEQUENCE [LARGE SCALE GENOMIC DNA]</scope>
    <source>
        <plasmid evidence="13">pEM01</plasmid>
    </source>
</reference>
<keyword evidence="13" id="KW-1185">Reference proteome</keyword>
<evidence type="ECO:0000313" key="13">
    <source>
        <dbReference type="Proteomes" id="UP000059419"/>
    </source>
</evidence>
<dbReference type="GO" id="GO:0008556">
    <property type="term" value="F:P-type potassium transmembrane transporter activity"/>
    <property type="evidence" value="ECO:0007669"/>
    <property type="project" value="InterPro"/>
</dbReference>
<evidence type="ECO:0000256" key="5">
    <source>
        <dbReference type="ARBA" id="ARBA00022741"/>
    </source>
</evidence>
<dbReference type="Pfam" id="PF02669">
    <property type="entry name" value="KdpC"/>
    <property type="match status" value="1"/>
</dbReference>
<dbReference type="GO" id="GO:0005524">
    <property type="term" value="F:ATP binding"/>
    <property type="evidence" value="ECO:0007669"/>
    <property type="project" value="UniProtKB-UniRule"/>
</dbReference>
<evidence type="ECO:0000256" key="4">
    <source>
        <dbReference type="ARBA" id="ARBA00022692"/>
    </source>
</evidence>
<proteinExistence type="inferred from homology"/>
<dbReference type="EMBL" id="LN907828">
    <property type="protein sequence ID" value="CUU26119.1"/>
    <property type="molecule type" value="Genomic_DNA"/>
</dbReference>
<dbReference type="InterPro" id="IPR003820">
    <property type="entry name" value="KdpC"/>
</dbReference>
<sequence>MMNALRPAVSVFVLLTLLTGVAYPLLTTLLGNLWFQNAAQGSLLIQQGEARGSRLIGQDFTRADYFHGRPSAAGEKPYNALASSGSNLAASNPALDEAIRQRVSALRAANPQATGAIPTDLITASASGLDPDISPAAAQWQLPRVAQARQLPTDVVARLIAQSTTQPLMRFIGEPVVNVLQLNMALDALDKH</sequence>
<name>A0A0U5LC95_9GAMM</name>
<dbReference type="NCBIfam" id="TIGR00681">
    <property type="entry name" value="kdpC"/>
    <property type="match status" value="1"/>
</dbReference>
<evidence type="ECO:0000313" key="12">
    <source>
        <dbReference type="EMBL" id="CUU26119.1"/>
    </source>
</evidence>
<protein>
    <recommendedName>
        <fullName evidence="11">Potassium-transporting ATPase KdpC subunit</fullName>
    </recommendedName>
    <alternativeName>
        <fullName evidence="11">ATP phosphohydrolase [potassium-transporting] C chain</fullName>
    </alternativeName>
    <alternativeName>
        <fullName evidence="11">Potassium-binding and translocating subunit C</fullName>
    </alternativeName>
    <alternativeName>
        <fullName evidence="11">Potassium-translocating ATPase C chain</fullName>
    </alternativeName>
</protein>
<keyword evidence="9 11" id="KW-0406">Ion transport</keyword>
<evidence type="ECO:0000256" key="1">
    <source>
        <dbReference type="ARBA" id="ARBA00022448"/>
    </source>
</evidence>
<comment type="subunit">
    <text evidence="11">The system is composed of three essential subunits: KdpA, KdpB and KdpC.</text>
</comment>
<evidence type="ECO:0000256" key="11">
    <source>
        <dbReference type="HAMAP-Rule" id="MF_00276"/>
    </source>
</evidence>
<keyword evidence="1 11" id="KW-0813">Transport</keyword>
<keyword evidence="5 11" id="KW-0547">Nucleotide-binding</keyword>
<dbReference type="KEGG" id="ege:EM595_p0422"/>
<keyword evidence="7 11" id="KW-0630">Potassium</keyword>
<dbReference type="NCBIfam" id="NF001454">
    <property type="entry name" value="PRK00315.1"/>
    <property type="match status" value="1"/>
</dbReference>
<dbReference type="PANTHER" id="PTHR30042:SF2">
    <property type="entry name" value="POTASSIUM-TRANSPORTING ATPASE KDPC SUBUNIT"/>
    <property type="match status" value="1"/>
</dbReference>
<keyword evidence="10 11" id="KW-0472">Membrane</keyword>